<proteinExistence type="predicted"/>
<dbReference type="AlphaFoldDB" id="A0AB39TD52"/>
<evidence type="ECO:0000313" key="2">
    <source>
        <dbReference type="EMBL" id="XDQ75424.1"/>
    </source>
</evidence>
<dbReference type="EMBL" id="CP163444">
    <property type="protein sequence ID" value="XDQ75424.1"/>
    <property type="molecule type" value="Genomic_DNA"/>
</dbReference>
<sequence>MKRKIIGSALGLTALVSAVLFGSKRSRASSGATGKGSGPHEPRCPCPECCPAPPTSRQDRDCPECDP</sequence>
<name>A0AB39TD52_9ACTN</name>
<reference evidence="2" key="1">
    <citation type="submission" date="2024-07" db="EMBL/GenBank/DDBJ databases">
        <authorList>
            <person name="Yu S.T."/>
        </authorList>
    </citation>
    <scope>NUCLEOTIDE SEQUENCE</scope>
    <source>
        <strain evidence="2">R44</strain>
    </source>
</reference>
<protein>
    <submittedName>
        <fullName evidence="2">Uncharacterized protein</fullName>
    </submittedName>
</protein>
<gene>
    <name evidence="2" type="ORF">AB5J54_35040</name>
</gene>
<organism evidence="2">
    <name type="scientific">Streptomyces sp. R44</name>
    <dbReference type="NCBI Taxonomy" id="3238633"/>
    <lineage>
        <taxon>Bacteria</taxon>
        <taxon>Bacillati</taxon>
        <taxon>Actinomycetota</taxon>
        <taxon>Actinomycetes</taxon>
        <taxon>Kitasatosporales</taxon>
        <taxon>Streptomycetaceae</taxon>
        <taxon>Streptomyces</taxon>
    </lineage>
</organism>
<dbReference type="RefSeq" id="WP_369147949.1">
    <property type="nucleotide sequence ID" value="NZ_CP163444.1"/>
</dbReference>
<accession>A0AB39TD52</accession>
<evidence type="ECO:0000256" key="1">
    <source>
        <dbReference type="SAM" id="MobiDB-lite"/>
    </source>
</evidence>
<feature type="region of interest" description="Disordered" evidence="1">
    <location>
        <begin position="24"/>
        <end position="45"/>
    </location>
</feature>